<evidence type="ECO:0000313" key="3">
    <source>
        <dbReference type="EMBL" id="EGH35307.1"/>
    </source>
</evidence>
<evidence type="ECO:0000313" key="4">
    <source>
        <dbReference type="Proteomes" id="UP000004471"/>
    </source>
</evidence>
<protein>
    <submittedName>
        <fullName evidence="3">Peptide synthase</fullName>
    </submittedName>
</protein>
<keyword evidence="2" id="KW-0597">Phosphoprotein</keyword>
<dbReference type="PANTHER" id="PTHR44845:SF1">
    <property type="entry name" value="L-2-AMINOADIPATE REDUCTASE"/>
    <property type="match status" value="1"/>
</dbReference>
<dbReference type="PANTHER" id="PTHR44845">
    <property type="entry name" value="CARRIER DOMAIN-CONTAINING PROTEIN"/>
    <property type="match status" value="1"/>
</dbReference>
<keyword evidence="1" id="KW-0596">Phosphopantetheine</keyword>
<evidence type="ECO:0000256" key="2">
    <source>
        <dbReference type="ARBA" id="ARBA00022553"/>
    </source>
</evidence>
<evidence type="ECO:0000256" key="1">
    <source>
        <dbReference type="ARBA" id="ARBA00022450"/>
    </source>
</evidence>
<dbReference type="InterPro" id="IPR045851">
    <property type="entry name" value="AMP-bd_C_sf"/>
</dbReference>
<feature type="non-terminal residue" evidence="3">
    <location>
        <position position="1"/>
    </location>
</feature>
<proteinExistence type="predicted"/>
<dbReference type="Proteomes" id="UP000004471">
    <property type="component" value="Unassembled WGS sequence"/>
</dbReference>
<dbReference type="AlphaFoldDB" id="F3FYL5"/>
<dbReference type="EMBL" id="AEAH01003473">
    <property type="protein sequence ID" value="EGH35307.1"/>
    <property type="molecule type" value="Genomic_DNA"/>
</dbReference>
<dbReference type="Gene3D" id="3.30.300.30">
    <property type="match status" value="1"/>
</dbReference>
<feature type="non-terminal residue" evidence="3">
    <location>
        <position position="50"/>
    </location>
</feature>
<dbReference type="SUPFAM" id="SSF56801">
    <property type="entry name" value="Acetyl-CoA synthetase-like"/>
    <property type="match status" value="1"/>
</dbReference>
<gene>
    <name evidence="3" type="ORF">PSYJA_42413</name>
</gene>
<name>F3FYL5_PSESX</name>
<dbReference type="HOGENOM" id="CLU_3129077_0_0_6"/>
<sequence>QVKIRGYRIELGEIETRLLEHPAIRESVVLDVDGPLGKVLAAYLVPRSST</sequence>
<organism evidence="3 4">
    <name type="scientific">Pseudomonas syringae pv. japonica str. M301072</name>
    <dbReference type="NCBI Taxonomy" id="629262"/>
    <lineage>
        <taxon>Bacteria</taxon>
        <taxon>Pseudomonadati</taxon>
        <taxon>Pseudomonadota</taxon>
        <taxon>Gammaproteobacteria</taxon>
        <taxon>Pseudomonadales</taxon>
        <taxon>Pseudomonadaceae</taxon>
        <taxon>Pseudomonas</taxon>
        <taxon>Pseudomonas syringae</taxon>
    </lineage>
</organism>
<accession>F3FYL5</accession>
<reference evidence="3 4" key="1">
    <citation type="journal article" date="2011" name="PLoS Pathog.">
        <title>Dynamic evolution of pathogenicity revealed by sequencing and comparative genomics of 19 Pseudomonas syringae isolates.</title>
        <authorList>
            <person name="Baltrus D.A."/>
            <person name="Nishimura M.T."/>
            <person name="Romanchuk A."/>
            <person name="Chang J.H."/>
            <person name="Mukhtar M.S."/>
            <person name="Cherkis K."/>
            <person name="Roach J."/>
            <person name="Grant S.R."/>
            <person name="Jones C.D."/>
            <person name="Dangl J.L."/>
        </authorList>
    </citation>
    <scope>NUCLEOTIDE SEQUENCE [LARGE SCALE GENOMIC DNA]</scope>
    <source>
        <strain evidence="4">M301072PT</strain>
    </source>
</reference>
<comment type="caution">
    <text evidence="3">The sequence shown here is derived from an EMBL/GenBank/DDBJ whole genome shotgun (WGS) entry which is preliminary data.</text>
</comment>